<keyword evidence="1" id="KW-0175">Coiled coil</keyword>
<dbReference type="RefSeq" id="WP_316972769.1">
    <property type="nucleotide sequence ID" value="NZ_JAWIIJ010000002.1"/>
</dbReference>
<evidence type="ECO:0000313" key="3">
    <source>
        <dbReference type="EMBL" id="MDV2077905.1"/>
    </source>
</evidence>
<keyword evidence="2" id="KW-0732">Signal</keyword>
<keyword evidence="4" id="KW-1185">Reference proteome</keyword>
<feature type="chain" id="PRO_5047337221" description="Entry exclusion lipoprotein TrbK" evidence="2">
    <location>
        <begin position="27"/>
        <end position="73"/>
    </location>
</feature>
<gene>
    <name evidence="3" type="ORF">RYS15_04390</name>
</gene>
<feature type="signal peptide" evidence="2">
    <location>
        <begin position="1"/>
        <end position="26"/>
    </location>
</feature>
<proteinExistence type="predicted"/>
<dbReference type="EMBL" id="JAWIIJ010000002">
    <property type="protein sequence ID" value="MDV2077905.1"/>
    <property type="molecule type" value="Genomic_DNA"/>
</dbReference>
<sequence length="73" mass="8558">MRLRRKASLLLCTLALTTTGCSSKLAYEEIQRNQTQACPTLPKDAYEQCMQSHNRSYEQYRREREELLDESAE</sequence>
<dbReference type="PROSITE" id="PS51257">
    <property type="entry name" value="PROKAR_LIPOPROTEIN"/>
    <property type="match status" value="1"/>
</dbReference>
<accession>A0ABU3VUG0</accession>
<dbReference type="Proteomes" id="UP001269819">
    <property type="component" value="Unassembled WGS sequence"/>
</dbReference>
<evidence type="ECO:0000313" key="4">
    <source>
        <dbReference type="Proteomes" id="UP001269819"/>
    </source>
</evidence>
<reference evidence="3 4" key="1">
    <citation type="submission" date="2023-10" db="EMBL/GenBank/DDBJ databases">
        <title>Characteristics and mechanism of a salt-tolerant marine origin heterotrophic nitrifying- aerobic denitrifying bacteria Marinobacter xestospongiae HN1.</title>
        <authorList>
            <person name="Qi R."/>
        </authorList>
    </citation>
    <scope>NUCLEOTIDE SEQUENCE [LARGE SCALE GENOMIC DNA]</scope>
    <source>
        <strain evidence="3 4">HN1</strain>
    </source>
</reference>
<organism evidence="3 4">
    <name type="scientific">Marinobacter xestospongiae</name>
    <dbReference type="NCBI Taxonomy" id="994319"/>
    <lineage>
        <taxon>Bacteria</taxon>
        <taxon>Pseudomonadati</taxon>
        <taxon>Pseudomonadota</taxon>
        <taxon>Gammaproteobacteria</taxon>
        <taxon>Pseudomonadales</taxon>
        <taxon>Marinobacteraceae</taxon>
        <taxon>Marinobacter</taxon>
    </lineage>
</organism>
<evidence type="ECO:0008006" key="5">
    <source>
        <dbReference type="Google" id="ProtNLM"/>
    </source>
</evidence>
<evidence type="ECO:0000256" key="1">
    <source>
        <dbReference type="SAM" id="Coils"/>
    </source>
</evidence>
<comment type="caution">
    <text evidence="3">The sequence shown here is derived from an EMBL/GenBank/DDBJ whole genome shotgun (WGS) entry which is preliminary data.</text>
</comment>
<evidence type="ECO:0000256" key="2">
    <source>
        <dbReference type="SAM" id="SignalP"/>
    </source>
</evidence>
<name>A0ABU3VUG0_9GAMM</name>
<protein>
    <recommendedName>
        <fullName evidence="5">Entry exclusion lipoprotein TrbK</fullName>
    </recommendedName>
</protein>
<feature type="coiled-coil region" evidence="1">
    <location>
        <begin position="43"/>
        <end position="70"/>
    </location>
</feature>